<organism evidence="1 2">
    <name type="scientific">Hymenobacter actinosclerus</name>
    <dbReference type="NCBI Taxonomy" id="82805"/>
    <lineage>
        <taxon>Bacteria</taxon>
        <taxon>Pseudomonadati</taxon>
        <taxon>Bacteroidota</taxon>
        <taxon>Cytophagia</taxon>
        <taxon>Cytophagales</taxon>
        <taxon>Hymenobacteraceae</taxon>
        <taxon>Hymenobacter</taxon>
    </lineage>
</organism>
<evidence type="ECO:0000313" key="1">
    <source>
        <dbReference type="EMBL" id="SET34954.1"/>
    </source>
</evidence>
<keyword evidence="2" id="KW-1185">Reference proteome</keyword>
<evidence type="ECO:0000313" key="2">
    <source>
        <dbReference type="Proteomes" id="UP000198697"/>
    </source>
</evidence>
<gene>
    <name evidence="1" type="ORF">SAMN04487998_1521</name>
</gene>
<dbReference type="EMBL" id="FOHS01000002">
    <property type="protein sequence ID" value="SET34954.1"/>
    <property type="molecule type" value="Genomic_DNA"/>
</dbReference>
<proteinExistence type="predicted"/>
<dbReference type="Proteomes" id="UP000198697">
    <property type="component" value="Unassembled WGS sequence"/>
</dbReference>
<name>A0A1I0DRD1_9BACT</name>
<sequence>MPLLLSCGTTPAASVAPPVTPSPELYSILQQFLAADTLNDYPKIHVAFIRSDTIAG</sequence>
<accession>A0A1I0DRD1</accession>
<reference evidence="2" key="1">
    <citation type="submission" date="2016-10" db="EMBL/GenBank/DDBJ databases">
        <authorList>
            <person name="Varghese N."/>
            <person name="Submissions S."/>
        </authorList>
    </citation>
    <scope>NUCLEOTIDE SEQUENCE [LARGE SCALE GENOMIC DNA]</scope>
    <source>
        <strain evidence="2">DSM 15310</strain>
    </source>
</reference>
<dbReference type="AlphaFoldDB" id="A0A1I0DRD1"/>
<protein>
    <submittedName>
        <fullName evidence="1">Uncharacterized protein</fullName>
    </submittedName>
</protein>